<sequence>MFKHRHFSTPTKLPNRDSSTPSSSKKPQSIDPDNDDNDDNRYGDSEDEIEDYDPSLLVKSHKSSSSLKVIYIVSQSDVELELDTPPSTIATTTTLSPCNDKVVSVHLSKAAANAAAKKHLRKLCKVKSRKDAEARQEAGGYHEGVGTKGLFVGSMKTKEDYVRVETQWWKVGS</sequence>
<evidence type="ECO:0000313" key="2">
    <source>
        <dbReference type="EMBL" id="KAL0638424.1"/>
    </source>
</evidence>
<evidence type="ECO:0000256" key="1">
    <source>
        <dbReference type="SAM" id="MobiDB-lite"/>
    </source>
</evidence>
<feature type="compositionally biased region" description="Low complexity" evidence="1">
    <location>
        <begin position="55"/>
        <end position="64"/>
    </location>
</feature>
<name>A0ABR3GR71_9PEZI</name>
<keyword evidence="3" id="KW-1185">Reference proteome</keyword>
<organism evidence="2 3">
    <name type="scientific">Discina gigas</name>
    <dbReference type="NCBI Taxonomy" id="1032678"/>
    <lineage>
        <taxon>Eukaryota</taxon>
        <taxon>Fungi</taxon>
        <taxon>Dikarya</taxon>
        <taxon>Ascomycota</taxon>
        <taxon>Pezizomycotina</taxon>
        <taxon>Pezizomycetes</taxon>
        <taxon>Pezizales</taxon>
        <taxon>Discinaceae</taxon>
        <taxon>Discina</taxon>
    </lineage>
</organism>
<evidence type="ECO:0000313" key="3">
    <source>
        <dbReference type="Proteomes" id="UP001447188"/>
    </source>
</evidence>
<feature type="compositionally biased region" description="Low complexity" evidence="1">
    <location>
        <begin position="18"/>
        <end position="31"/>
    </location>
</feature>
<gene>
    <name evidence="2" type="ORF">Q9L58_002567</name>
</gene>
<comment type="caution">
    <text evidence="2">The sequence shown here is derived from an EMBL/GenBank/DDBJ whole genome shotgun (WGS) entry which is preliminary data.</text>
</comment>
<feature type="region of interest" description="Disordered" evidence="1">
    <location>
        <begin position="1"/>
        <end position="64"/>
    </location>
</feature>
<accession>A0ABR3GR71</accession>
<dbReference type="Proteomes" id="UP001447188">
    <property type="component" value="Unassembled WGS sequence"/>
</dbReference>
<dbReference type="EMBL" id="JBBBZM010000022">
    <property type="protein sequence ID" value="KAL0638424.1"/>
    <property type="molecule type" value="Genomic_DNA"/>
</dbReference>
<protein>
    <submittedName>
        <fullName evidence="2">Uncharacterized protein</fullName>
    </submittedName>
</protein>
<proteinExistence type="predicted"/>
<reference evidence="2 3" key="1">
    <citation type="submission" date="2024-02" db="EMBL/GenBank/DDBJ databases">
        <title>Discinaceae phylogenomics.</title>
        <authorList>
            <person name="Dirks A.C."/>
            <person name="James T.Y."/>
        </authorList>
    </citation>
    <scope>NUCLEOTIDE SEQUENCE [LARGE SCALE GENOMIC DNA]</scope>
    <source>
        <strain evidence="2 3">ACD0624</strain>
    </source>
</reference>